<dbReference type="InterPro" id="IPR036271">
    <property type="entry name" value="Tet_transcr_reg_TetR-rel_C_sf"/>
</dbReference>
<proteinExistence type="predicted"/>
<evidence type="ECO:0000256" key="2">
    <source>
        <dbReference type="ARBA" id="ARBA00023125"/>
    </source>
</evidence>
<dbReference type="Pfam" id="PF17932">
    <property type="entry name" value="TetR_C_24"/>
    <property type="match status" value="1"/>
</dbReference>
<dbReference type="PANTHER" id="PTHR30055:SF234">
    <property type="entry name" value="HTH-TYPE TRANSCRIPTIONAL REGULATOR BETI"/>
    <property type="match status" value="1"/>
</dbReference>
<sequence length="227" mass="25771">MARTPVTRSSGMSRRRRSAQNDSSPSYQAKRRELLQTAADVFQEKGYDAATLNDIAERFGTDRASIYYYFASKKELFQALFQDVVIGVLDDNVSAGTEIAEIDADAPEKLRRLVELLMLSYENNYPYIYLYIQEDMAKLEFQSTPWAKDMLRKTKRFEAIVAGVLEQGVAEGTFRKDVPTALMAKALFGMINWTHRWLKPGSHRVDARQTIDAFCALFFQGALAKPA</sequence>
<feature type="region of interest" description="Disordered" evidence="5">
    <location>
        <begin position="1"/>
        <end position="29"/>
    </location>
</feature>
<gene>
    <name evidence="7" type="ORF">R4315_23800</name>
</gene>
<dbReference type="GO" id="GO:0000976">
    <property type="term" value="F:transcription cis-regulatory region binding"/>
    <property type="evidence" value="ECO:0007669"/>
    <property type="project" value="TreeGrafter"/>
</dbReference>
<keyword evidence="2 4" id="KW-0238">DNA-binding</keyword>
<dbReference type="AlphaFoldDB" id="A0AAE4V2T4"/>
<dbReference type="PRINTS" id="PR00455">
    <property type="entry name" value="HTHTETR"/>
</dbReference>
<dbReference type="PROSITE" id="PS50977">
    <property type="entry name" value="HTH_TETR_2"/>
    <property type="match status" value="1"/>
</dbReference>
<evidence type="ECO:0000256" key="4">
    <source>
        <dbReference type="PROSITE-ProRule" id="PRU00335"/>
    </source>
</evidence>
<dbReference type="Gene3D" id="1.10.10.60">
    <property type="entry name" value="Homeodomain-like"/>
    <property type="match status" value="1"/>
</dbReference>
<dbReference type="InterPro" id="IPR009057">
    <property type="entry name" value="Homeodomain-like_sf"/>
</dbReference>
<evidence type="ECO:0000259" key="6">
    <source>
        <dbReference type="PROSITE" id="PS50977"/>
    </source>
</evidence>
<evidence type="ECO:0000256" key="3">
    <source>
        <dbReference type="ARBA" id="ARBA00023163"/>
    </source>
</evidence>
<evidence type="ECO:0000313" key="7">
    <source>
        <dbReference type="EMBL" id="MDV7267553.1"/>
    </source>
</evidence>
<keyword evidence="3" id="KW-0804">Transcription</keyword>
<dbReference type="Gene3D" id="1.10.357.10">
    <property type="entry name" value="Tetracycline Repressor, domain 2"/>
    <property type="match status" value="1"/>
</dbReference>
<evidence type="ECO:0000256" key="1">
    <source>
        <dbReference type="ARBA" id="ARBA00023015"/>
    </source>
</evidence>
<dbReference type="EMBL" id="JAWLUP010000092">
    <property type="protein sequence ID" value="MDV7267553.1"/>
    <property type="molecule type" value="Genomic_DNA"/>
</dbReference>
<reference evidence="7" key="1">
    <citation type="submission" date="2023-10" db="EMBL/GenBank/DDBJ databases">
        <title>Development of a sustainable strategy for remediation of hydrocarbon-contaminated territories based on the waste exchange concept.</title>
        <authorList>
            <person name="Krivoruchko A."/>
        </authorList>
    </citation>
    <scope>NUCLEOTIDE SEQUENCE</scope>
    <source>
        <strain evidence="7">IEGM 68</strain>
    </source>
</reference>
<keyword evidence="1" id="KW-0805">Transcription regulation</keyword>
<protein>
    <submittedName>
        <fullName evidence="7">TetR/AcrR family transcriptional regulator</fullName>
    </submittedName>
</protein>
<evidence type="ECO:0000313" key="8">
    <source>
        <dbReference type="Proteomes" id="UP001185863"/>
    </source>
</evidence>
<comment type="caution">
    <text evidence="7">The sequence shown here is derived from an EMBL/GenBank/DDBJ whole genome shotgun (WGS) entry which is preliminary data.</text>
</comment>
<dbReference type="Proteomes" id="UP001185863">
    <property type="component" value="Unassembled WGS sequence"/>
</dbReference>
<dbReference type="RefSeq" id="WP_249353938.1">
    <property type="nucleotide sequence ID" value="NZ_JAWLUP010000092.1"/>
</dbReference>
<dbReference type="SUPFAM" id="SSF46689">
    <property type="entry name" value="Homeodomain-like"/>
    <property type="match status" value="1"/>
</dbReference>
<dbReference type="Pfam" id="PF00440">
    <property type="entry name" value="TetR_N"/>
    <property type="match status" value="1"/>
</dbReference>
<evidence type="ECO:0000256" key="5">
    <source>
        <dbReference type="SAM" id="MobiDB-lite"/>
    </source>
</evidence>
<feature type="DNA-binding region" description="H-T-H motif" evidence="4">
    <location>
        <begin position="51"/>
        <end position="70"/>
    </location>
</feature>
<accession>A0AAE4V2T4</accession>
<feature type="domain" description="HTH tetR-type" evidence="6">
    <location>
        <begin position="28"/>
        <end position="88"/>
    </location>
</feature>
<dbReference type="PANTHER" id="PTHR30055">
    <property type="entry name" value="HTH-TYPE TRANSCRIPTIONAL REGULATOR RUTR"/>
    <property type="match status" value="1"/>
</dbReference>
<dbReference type="InterPro" id="IPR041490">
    <property type="entry name" value="KstR2_TetR_C"/>
</dbReference>
<dbReference type="SUPFAM" id="SSF48498">
    <property type="entry name" value="Tetracyclin repressor-like, C-terminal domain"/>
    <property type="match status" value="1"/>
</dbReference>
<organism evidence="7 8">
    <name type="scientific">Rhodococcus oxybenzonivorans</name>
    <dbReference type="NCBI Taxonomy" id="1990687"/>
    <lineage>
        <taxon>Bacteria</taxon>
        <taxon>Bacillati</taxon>
        <taxon>Actinomycetota</taxon>
        <taxon>Actinomycetes</taxon>
        <taxon>Mycobacteriales</taxon>
        <taxon>Nocardiaceae</taxon>
        <taxon>Rhodococcus</taxon>
    </lineage>
</organism>
<dbReference type="InterPro" id="IPR001647">
    <property type="entry name" value="HTH_TetR"/>
</dbReference>
<name>A0AAE4V2T4_9NOCA</name>
<dbReference type="GO" id="GO:0003700">
    <property type="term" value="F:DNA-binding transcription factor activity"/>
    <property type="evidence" value="ECO:0007669"/>
    <property type="project" value="TreeGrafter"/>
</dbReference>
<dbReference type="InterPro" id="IPR050109">
    <property type="entry name" value="HTH-type_TetR-like_transc_reg"/>
</dbReference>